<name>A0A1E3QSP3_9ASCO</name>
<accession>A0A1E3QSP3</accession>
<dbReference type="RefSeq" id="XP_018986053.1">
    <property type="nucleotide sequence ID" value="XM_019128558.1"/>
</dbReference>
<evidence type="ECO:0000313" key="2">
    <source>
        <dbReference type="Proteomes" id="UP000094336"/>
    </source>
</evidence>
<dbReference type="STRING" id="984486.A0A1E3QSP3"/>
<reference evidence="2" key="1">
    <citation type="submission" date="2016-05" db="EMBL/GenBank/DDBJ databases">
        <title>Comparative genomics of biotechnologically important yeasts.</title>
        <authorList>
            <consortium name="DOE Joint Genome Institute"/>
            <person name="Riley R."/>
            <person name="Haridas S."/>
            <person name="Wolfe K.H."/>
            <person name="Lopes M.R."/>
            <person name="Hittinger C.T."/>
            <person name="Goker M."/>
            <person name="Salamov A."/>
            <person name="Wisecaver J."/>
            <person name="Long T.M."/>
            <person name="Aerts A.L."/>
            <person name="Barry K."/>
            <person name="Choi C."/>
            <person name="Clum A."/>
            <person name="Coughlan A.Y."/>
            <person name="Deshpande S."/>
            <person name="Douglass A.P."/>
            <person name="Hanson S.J."/>
            <person name="Klenk H.-P."/>
            <person name="Labutti K."/>
            <person name="Lapidus A."/>
            <person name="Lindquist E."/>
            <person name="Lipzen A."/>
            <person name="Meier-Kolthoff J.P."/>
            <person name="Ohm R.A."/>
            <person name="Otillar R.P."/>
            <person name="Pangilinan J."/>
            <person name="Peng Y."/>
            <person name="Rokas A."/>
            <person name="Rosa C.A."/>
            <person name="Scheuner C."/>
            <person name="Sibirny A.A."/>
            <person name="Slot J.C."/>
            <person name="Stielow J.B."/>
            <person name="Sun H."/>
            <person name="Kurtzman C.P."/>
            <person name="Blackwell M."/>
            <person name="Grigoriev I.V."/>
            <person name="Jeffries T.W."/>
        </authorList>
    </citation>
    <scope>NUCLEOTIDE SEQUENCE [LARGE SCALE GENOMIC DNA]</scope>
    <source>
        <strain evidence="2">NRRL Y-12698</strain>
    </source>
</reference>
<dbReference type="AlphaFoldDB" id="A0A1E3QSP3"/>
<gene>
    <name evidence="1" type="ORF">BABINDRAFT_160948</name>
</gene>
<organism evidence="1 2">
    <name type="scientific">Babjeviella inositovora NRRL Y-12698</name>
    <dbReference type="NCBI Taxonomy" id="984486"/>
    <lineage>
        <taxon>Eukaryota</taxon>
        <taxon>Fungi</taxon>
        <taxon>Dikarya</taxon>
        <taxon>Ascomycota</taxon>
        <taxon>Saccharomycotina</taxon>
        <taxon>Pichiomycetes</taxon>
        <taxon>Serinales incertae sedis</taxon>
        <taxon>Babjeviella</taxon>
    </lineage>
</organism>
<keyword evidence="2" id="KW-1185">Reference proteome</keyword>
<sequence>MPSPKTTIIISNLPRAFFLLEHGRLLGAEKLKIAVLGHEDSKYCAAMDHWLALSFLTRIVIIFHSEQPAQEVLAFLVANRVRLLGPGDDFKIVLQENMLRRSKSDLHTQPQQPGEYQEPLPAKFDESAVIRKLRSESPLQVATPQNAELEELEYLVNANYPGAENVKLTAGDDEFVPRARSATQTLFTPPQGLRLDTGAATATVGYRERSPSSPIITLDDHF</sequence>
<dbReference type="EMBL" id="KV454429">
    <property type="protein sequence ID" value="ODQ80725.1"/>
    <property type="molecule type" value="Genomic_DNA"/>
</dbReference>
<protein>
    <submittedName>
        <fullName evidence="1">Uncharacterized protein</fullName>
    </submittedName>
</protein>
<proteinExistence type="predicted"/>
<dbReference type="Proteomes" id="UP000094336">
    <property type="component" value="Unassembled WGS sequence"/>
</dbReference>
<dbReference type="GeneID" id="30146411"/>
<evidence type="ECO:0000313" key="1">
    <source>
        <dbReference type="EMBL" id="ODQ80725.1"/>
    </source>
</evidence>